<evidence type="ECO:0000313" key="1">
    <source>
        <dbReference type="EMBL" id="QHT99620.1"/>
    </source>
</evidence>
<name>A0A6C0J4B5_9ZZZZ</name>
<sequence>MEELSIESMMYQRGITNMRKKFTLKKTKKQMSKAKTSIVPIENVNHSELLCNIMQSLKIEDNVLKTLVYLYLDKEYQITDKQRAVRTYIKFIKLNKYDDIDHNDKTNIPVKFINVYKRLKKMNLMSIEKSPVACWHYINEDSKKLWNSITYSTEQLLIMLSHPNNTLLWAALYNF</sequence>
<proteinExistence type="predicted"/>
<accession>A0A6C0J4B5</accession>
<protein>
    <submittedName>
        <fullName evidence="1">Uncharacterized protein</fullName>
    </submittedName>
</protein>
<dbReference type="AlphaFoldDB" id="A0A6C0J4B5"/>
<dbReference type="EMBL" id="MN740311">
    <property type="protein sequence ID" value="QHT99620.1"/>
    <property type="molecule type" value="Genomic_DNA"/>
</dbReference>
<reference evidence="1" key="1">
    <citation type="journal article" date="2020" name="Nature">
        <title>Giant virus diversity and host interactions through global metagenomics.</title>
        <authorList>
            <person name="Schulz F."/>
            <person name="Roux S."/>
            <person name="Paez-Espino D."/>
            <person name="Jungbluth S."/>
            <person name="Walsh D.A."/>
            <person name="Denef V.J."/>
            <person name="McMahon K.D."/>
            <person name="Konstantinidis K.T."/>
            <person name="Eloe-Fadrosh E.A."/>
            <person name="Kyrpides N.C."/>
            <person name="Woyke T."/>
        </authorList>
    </citation>
    <scope>NUCLEOTIDE SEQUENCE</scope>
    <source>
        <strain evidence="1">GVMAG-M-3300025727-45</strain>
    </source>
</reference>
<organism evidence="1">
    <name type="scientific">viral metagenome</name>
    <dbReference type="NCBI Taxonomy" id="1070528"/>
    <lineage>
        <taxon>unclassified sequences</taxon>
        <taxon>metagenomes</taxon>
        <taxon>organismal metagenomes</taxon>
    </lineage>
</organism>